<organism evidence="6 7">
    <name type="scientific">Synaphobranchus kaupii</name>
    <name type="common">Kaup's arrowtooth eel</name>
    <dbReference type="NCBI Taxonomy" id="118154"/>
    <lineage>
        <taxon>Eukaryota</taxon>
        <taxon>Metazoa</taxon>
        <taxon>Chordata</taxon>
        <taxon>Craniata</taxon>
        <taxon>Vertebrata</taxon>
        <taxon>Euteleostomi</taxon>
        <taxon>Actinopterygii</taxon>
        <taxon>Neopterygii</taxon>
        <taxon>Teleostei</taxon>
        <taxon>Anguilliformes</taxon>
        <taxon>Synaphobranchidae</taxon>
        <taxon>Synaphobranchus</taxon>
    </lineage>
</organism>
<feature type="domain" description="THAP-type" evidence="5">
    <location>
        <begin position="2"/>
        <end position="39"/>
    </location>
</feature>
<proteinExistence type="predicted"/>
<keyword evidence="4" id="KW-0238">DNA-binding</keyword>
<dbReference type="InterPro" id="IPR006612">
    <property type="entry name" value="THAP_Znf"/>
</dbReference>
<comment type="caution">
    <text evidence="6">The sequence shown here is derived from an EMBL/GenBank/DDBJ whole genome shotgun (WGS) entry which is preliminary data.</text>
</comment>
<dbReference type="GO" id="GO:0003677">
    <property type="term" value="F:DNA binding"/>
    <property type="evidence" value="ECO:0007669"/>
    <property type="project" value="UniProtKB-KW"/>
</dbReference>
<keyword evidence="3" id="KW-0862">Zinc</keyword>
<evidence type="ECO:0000256" key="2">
    <source>
        <dbReference type="ARBA" id="ARBA00022771"/>
    </source>
</evidence>
<dbReference type="OrthoDB" id="7312725at2759"/>
<reference evidence="6" key="1">
    <citation type="journal article" date="2023" name="Science">
        <title>Genome structures resolve the early diversification of teleost fishes.</title>
        <authorList>
            <person name="Parey E."/>
            <person name="Louis A."/>
            <person name="Montfort J."/>
            <person name="Bouchez O."/>
            <person name="Roques C."/>
            <person name="Iampietro C."/>
            <person name="Lluch J."/>
            <person name="Castinel A."/>
            <person name="Donnadieu C."/>
            <person name="Desvignes T."/>
            <person name="Floi Bucao C."/>
            <person name="Jouanno E."/>
            <person name="Wen M."/>
            <person name="Mejri S."/>
            <person name="Dirks R."/>
            <person name="Jansen H."/>
            <person name="Henkel C."/>
            <person name="Chen W.J."/>
            <person name="Zahm M."/>
            <person name="Cabau C."/>
            <person name="Klopp C."/>
            <person name="Thompson A.W."/>
            <person name="Robinson-Rechavi M."/>
            <person name="Braasch I."/>
            <person name="Lecointre G."/>
            <person name="Bobe J."/>
            <person name="Postlethwait J.H."/>
            <person name="Berthelot C."/>
            <person name="Roest Crollius H."/>
            <person name="Guiguen Y."/>
        </authorList>
    </citation>
    <scope>NUCLEOTIDE SEQUENCE</scope>
    <source>
        <strain evidence="6">WJC10195</strain>
    </source>
</reference>
<sequence length="68" mass="8243">MLQQWLVNMRRAKWSPTSASRLCSDHFEEHFFFRDSKALDIYSHVKNEVEEFERKIGHQMKREGRACN</sequence>
<dbReference type="SUPFAM" id="SSF57716">
    <property type="entry name" value="Glucocorticoid receptor-like (DNA-binding domain)"/>
    <property type="match status" value="1"/>
</dbReference>
<evidence type="ECO:0000259" key="5">
    <source>
        <dbReference type="Pfam" id="PF05485"/>
    </source>
</evidence>
<dbReference type="EMBL" id="JAINUF010000003">
    <property type="protein sequence ID" value="KAJ8368949.1"/>
    <property type="molecule type" value="Genomic_DNA"/>
</dbReference>
<dbReference type="Pfam" id="PF05485">
    <property type="entry name" value="THAP"/>
    <property type="match status" value="1"/>
</dbReference>
<evidence type="ECO:0000256" key="1">
    <source>
        <dbReference type="ARBA" id="ARBA00022723"/>
    </source>
</evidence>
<gene>
    <name evidence="6" type="ORF">SKAU_G00089770</name>
</gene>
<protein>
    <recommendedName>
        <fullName evidence="5">THAP-type domain-containing protein</fullName>
    </recommendedName>
</protein>
<keyword evidence="2" id="KW-0863">Zinc-finger</keyword>
<keyword evidence="7" id="KW-1185">Reference proteome</keyword>
<evidence type="ECO:0000256" key="3">
    <source>
        <dbReference type="ARBA" id="ARBA00022833"/>
    </source>
</evidence>
<evidence type="ECO:0000256" key="4">
    <source>
        <dbReference type="ARBA" id="ARBA00023125"/>
    </source>
</evidence>
<evidence type="ECO:0000313" key="6">
    <source>
        <dbReference type="EMBL" id="KAJ8368949.1"/>
    </source>
</evidence>
<keyword evidence="1" id="KW-0479">Metal-binding</keyword>
<dbReference type="Proteomes" id="UP001152622">
    <property type="component" value="Chromosome 3"/>
</dbReference>
<dbReference type="AlphaFoldDB" id="A0A9Q1FW51"/>
<evidence type="ECO:0000313" key="7">
    <source>
        <dbReference type="Proteomes" id="UP001152622"/>
    </source>
</evidence>
<dbReference type="GO" id="GO:0008270">
    <property type="term" value="F:zinc ion binding"/>
    <property type="evidence" value="ECO:0007669"/>
    <property type="project" value="UniProtKB-KW"/>
</dbReference>
<accession>A0A9Q1FW51</accession>
<name>A0A9Q1FW51_SYNKA</name>